<dbReference type="PROSITE" id="PS01112">
    <property type="entry name" value="RNA_POL_N_8KD"/>
    <property type="match status" value="1"/>
</dbReference>
<dbReference type="InterPro" id="IPR000268">
    <property type="entry name" value="RPABC5/Rpb10"/>
</dbReference>
<evidence type="ECO:0000256" key="1">
    <source>
        <dbReference type="ARBA" id="ARBA00020813"/>
    </source>
</evidence>
<protein>
    <recommendedName>
        <fullName evidence="1">DNA-directed RNA polymerases I, II, and III subunit RPABC5</fullName>
    </recommendedName>
</protein>
<evidence type="ECO:0000256" key="5">
    <source>
        <dbReference type="ARBA" id="ARBA00023163"/>
    </source>
</evidence>
<keyword evidence="8" id="KW-1185">Reference proteome</keyword>
<evidence type="ECO:0000313" key="7">
    <source>
        <dbReference type="EMBL" id="OQO07970.1"/>
    </source>
</evidence>
<comment type="similarity">
    <text evidence="6">Belongs to the archaeal Rpo10/eukaryotic RPB10 RNA polymerase subunit family.</text>
</comment>
<evidence type="ECO:0000256" key="6">
    <source>
        <dbReference type="ARBA" id="ARBA00025720"/>
    </source>
</evidence>
<dbReference type="Proteomes" id="UP000192596">
    <property type="component" value="Unassembled WGS sequence"/>
</dbReference>
<dbReference type="GO" id="GO:0003899">
    <property type="term" value="F:DNA-directed RNA polymerase activity"/>
    <property type="evidence" value="ECO:0007669"/>
    <property type="project" value="InterPro"/>
</dbReference>
<keyword evidence="5" id="KW-0804">Transcription</keyword>
<dbReference type="SUPFAM" id="SSF46924">
    <property type="entry name" value="RNA polymerase subunit RPB10"/>
    <property type="match status" value="2"/>
</dbReference>
<dbReference type="InterPro" id="IPR020789">
    <property type="entry name" value="RNA_pol_suN_Zn-BS"/>
</dbReference>
<dbReference type="STRING" id="1507870.A0A1V8T9E6"/>
<dbReference type="PANTHER" id="PTHR23431:SF3">
    <property type="entry name" value="DNA-DIRECTED RNA POLYMERASES I, II, AND III SUBUNIT RPABC5"/>
    <property type="match status" value="1"/>
</dbReference>
<dbReference type="EMBL" id="NAJO01000013">
    <property type="protein sequence ID" value="OQO07970.1"/>
    <property type="molecule type" value="Genomic_DNA"/>
</dbReference>
<sequence length="103" mass="11557">MIIPVRCFSCGKVRLPSLSPPISTRSLTPSLQVVGDLWNKYVKLIDPEQAENGEAMTEGAALDELGLTRYCCRRMLLTHVDLIEKLLRYNPAEREILKTGGRV</sequence>
<dbReference type="GO" id="GO:0005736">
    <property type="term" value="C:RNA polymerase I complex"/>
    <property type="evidence" value="ECO:0007669"/>
    <property type="project" value="TreeGrafter"/>
</dbReference>
<dbReference type="FunCoup" id="A0A1V8T9E6">
    <property type="interactions" value="857"/>
</dbReference>
<reference evidence="8" key="1">
    <citation type="submission" date="2017-03" db="EMBL/GenBank/DDBJ databases">
        <title>Genomes of endolithic fungi from Antarctica.</title>
        <authorList>
            <person name="Coleine C."/>
            <person name="Masonjones S."/>
            <person name="Stajich J.E."/>
        </authorList>
    </citation>
    <scope>NUCLEOTIDE SEQUENCE [LARGE SCALE GENOMIC DNA]</scope>
    <source>
        <strain evidence="8">CCFEE 5527</strain>
    </source>
</reference>
<dbReference type="PANTHER" id="PTHR23431">
    <property type="entry name" value="DNA-DIRECTED RNA POLYMERASES I, II, AND III SUBUNIT RPABC5 FAMILY MEMBER"/>
    <property type="match status" value="1"/>
</dbReference>
<dbReference type="OrthoDB" id="10258858at2759"/>
<evidence type="ECO:0000256" key="2">
    <source>
        <dbReference type="ARBA" id="ARBA00022478"/>
    </source>
</evidence>
<proteinExistence type="inferred from homology"/>
<dbReference type="GO" id="GO:0005665">
    <property type="term" value="C:RNA polymerase II, core complex"/>
    <property type="evidence" value="ECO:0007669"/>
    <property type="project" value="TreeGrafter"/>
</dbReference>
<accession>A0A1V8T9E6</accession>
<evidence type="ECO:0000256" key="3">
    <source>
        <dbReference type="ARBA" id="ARBA00022723"/>
    </source>
</evidence>
<keyword evidence="4" id="KW-0862">Zinc</keyword>
<dbReference type="AlphaFoldDB" id="A0A1V8T9E6"/>
<dbReference type="GO" id="GO:0042797">
    <property type="term" value="P:tRNA transcription by RNA polymerase III"/>
    <property type="evidence" value="ECO:0007669"/>
    <property type="project" value="TreeGrafter"/>
</dbReference>
<dbReference type="PIRSF" id="PIRSF005653">
    <property type="entry name" value="RNA_pol_N/8_sub"/>
    <property type="match status" value="1"/>
</dbReference>
<gene>
    <name evidence="7" type="ORF">B0A48_06763</name>
</gene>
<keyword evidence="2" id="KW-0240">DNA-directed RNA polymerase</keyword>
<evidence type="ECO:0000313" key="8">
    <source>
        <dbReference type="Proteomes" id="UP000192596"/>
    </source>
</evidence>
<dbReference type="Pfam" id="PF01194">
    <property type="entry name" value="RNA_pol_N"/>
    <property type="match status" value="1"/>
</dbReference>
<comment type="caution">
    <text evidence="7">The sequence shown here is derived from an EMBL/GenBank/DDBJ whole genome shotgun (WGS) entry which is preliminary data.</text>
</comment>
<name>A0A1V8T9E6_9PEZI</name>
<dbReference type="GO" id="GO:0008270">
    <property type="term" value="F:zinc ion binding"/>
    <property type="evidence" value="ECO:0007669"/>
    <property type="project" value="InterPro"/>
</dbReference>
<dbReference type="InParanoid" id="A0A1V8T9E6"/>
<evidence type="ECO:0000256" key="4">
    <source>
        <dbReference type="ARBA" id="ARBA00022833"/>
    </source>
</evidence>
<dbReference type="Gene3D" id="1.10.10.60">
    <property type="entry name" value="Homeodomain-like"/>
    <property type="match status" value="1"/>
</dbReference>
<dbReference type="GO" id="GO:0003677">
    <property type="term" value="F:DNA binding"/>
    <property type="evidence" value="ECO:0007669"/>
    <property type="project" value="InterPro"/>
</dbReference>
<keyword evidence="3" id="KW-0479">Metal-binding</keyword>
<dbReference type="GO" id="GO:0006366">
    <property type="term" value="P:transcription by RNA polymerase II"/>
    <property type="evidence" value="ECO:0007669"/>
    <property type="project" value="TreeGrafter"/>
</dbReference>
<dbReference type="InterPro" id="IPR023580">
    <property type="entry name" value="RNA_pol_su_RPB10"/>
</dbReference>
<dbReference type="GO" id="GO:0005666">
    <property type="term" value="C:RNA polymerase III complex"/>
    <property type="evidence" value="ECO:0007669"/>
    <property type="project" value="TreeGrafter"/>
</dbReference>
<organism evidence="7 8">
    <name type="scientific">Cryoendolithus antarcticus</name>
    <dbReference type="NCBI Taxonomy" id="1507870"/>
    <lineage>
        <taxon>Eukaryota</taxon>
        <taxon>Fungi</taxon>
        <taxon>Dikarya</taxon>
        <taxon>Ascomycota</taxon>
        <taxon>Pezizomycotina</taxon>
        <taxon>Dothideomycetes</taxon>
        <taxon>Dothideomycetidae</taxon>
        <taxon>Cladosporiales</taxon>
        <taxon>Cladosporiaceae</taxon>
        <taxon>Cryoendolithus</taxon>
    </lineage>
</organism>
<dbReference type="GO" id="GO:0006360">
    <property type="term" value="P:transcription by RNA polymerase I"/>
    <property type="evidence" value="ECO:0007669"/>
    <property type="project" value="TreeGrafter"/>
</dbReference>